<evidence type="ECO:0000256" key="2">
    <source>
        <dbReference type="ARBA" id="ARBA00022692"/>
    </source>
</evidence>
<keyword evidence="4 5" id="KW-0472">Membrane</keyword>
<feature type="transmembrane region" description="Helical" evidence="5">
    <location>
        <begin position="51"/>
        <end position="70"/>
    </location>
</feature>
<accession>A0A561V5P5</accession>
<feature type="domain" description="O-antigen ligase-related" evidence="6">
    <location>
        <begin position="202"/>
        <end position="342"/>
    </location>
</feature>
<feature type="transmembrane region" description="Helical" evidence="5">
    <location>
        <begin position="82"/>
        <end position="99"/>
    </location>
</feature>
<dbReference type="RefSeq" id="WP_167523654.1">
    <property type="nucleotide sequence ID" value="NZ_VIWW01000001.1"/>
</dbReference>
<keyword evidence="7" id="KW-0436">Ligase</keyword>
<evidence type="ECO:0000313" key="7">
    <source>
        <dbReference type="EMBL" id="TWG06914.1"/>
    </source>
</evidence>
<comment type="subcellular location">
    <subcellularLocation>
        <location evidence="1">Membrane</location>
        <topology evidence="1">Multi-pass membrane protein</topology>
    </subcellularLocation>
</comment>
<gene>
    <name evidence="7" type="ORF">FHX80_115413</name>
</gene>
<feature type="transmembrane region" description="Helical" evidence="5">
    <location>
        <begin position="203"/>
        <end position="231"/>
    </location>
</feature>
<dbReference type="GO" id="GO:0016874">
    <property type="term" value="F:ligase activity"/>
    <property type="evidence" value="ECO:0007669"/>
    <property type="project" value="UniProtKB-KW"/>
</dbReference>
<dbReference type="PANTHER" id="PTHR37422">
    <property type="entry name" value="TEICHURONIC ACID BIOSYNTHESIS PROTEIN TUAE"/>
    <property type="match status" value="1"/>
</dbReference>
<keyword evidence="2 5" id="KW-0812">Transmembrane</keyword>
<evidence type="ECO:0000256" key="4">
    <source>
        <dbReference type="ARBA" id="ARBA00023136"/>
    </source>
</evidence>
<dbReference type="Proteomes" id="UP000318186">
    <property type="component" value="Unassembled WGS sequence"/>
</dbReference>
<dbReference type="InterPro" id="IPR051533">
    <property type="entry name" value="WaaL-like"/>
</dbReference>
<evidence type="ECO:0000259" key="6">
    <source>
        <dbReference type="Pfam" id="PF04932"/>
    </source>
</evidence>
<feature type="transmembrane region" description="Helical" evidence="5">
    <location>
        <begin position="329"/>
        <end position="350"/>
    </location>
</feature>
<feature type="transmembrane region" description="Helical" evidence="5">
    <location>
        <begin position="174"/>
        <end position="191"/>
    </location>
</feature>
<proteinExistence type="predicted"/>
<organism evidence="7 8">
    <name type="scientific">Streptomyces brevispora</name>
    <dbReference type="NCBI Taxonomy" id="887462"/>
    <lineage>
        <taxon>Bacteria</taxon>
        <taxon>Bacillati</taxon>
        <taxon>Actinomycetota</taxon>
        <taxon>Actinomycetes</taxon>
        <taxon>Kitasatosporales</taxon>
        <taxon>Streptomycetaceae</taxon>
        <taxon>Streptomyces</taxon>
    </lineage>
</organism>
<dbReference type="AlphaFoldDB" id="A0A561V5P5"/>
<dbReference type="PANTHER" id="PTHR37422:SF23">
    <property type="entry name" value="TEICHURONIC ACID BIOSYNTHESIS PROTEIN TUAE"/>
    <property type="match status" value="1"/>
</dbReference>
<name>A0A561V5P5_9ACTN</name>
<evidence type="ECO:0000256" key="3">
    <source>
        <dbReference type="ARBA" id="ARBA00022989"/>
    </source>
</evidence>
<dbReference type="InterPro" id="IPR007016">
    <property type="entry name" value="O-antigen_ligase-rel_domated"/>
</dbReference>
<comment type="caution">
    <text evidence="7">The sequence shown here is derived from an EMBL/GenBank/DDBJ whole genome shotgun (WGS) entry which is preliminary data.</text>
</comment>
<evidence type="ECO:0000313" key="8">
    <source>
        <dbReference type="Proteomes" id="UP000318186"/>
    </source>
</evidence>
<evidence type="ECO:0000256" key="5">
    <source>
        <dbReference type="SAM" id="Phobius"/>
    </source>
</evidence>
<dbReference type="EMBL" id="VIWW01000001">
    <property type="protein sequence ID" value="TWG06914.1"/>
    <property type="molecule type" value="Genomic_DNA"/>
</dbReference>
<reference evidence="7 8" key="1">
    <citation type="submission" date="2019-06" db="EMBL/GenBank/DDBJ databases">
        <title>Sequencing the genomes of 1000 actinobacteria strains.</title>
        <authorList>
            <person name="Klenk H.-P."/>
        </authorList>
    </citation>
    <scope>NUCLEOTIDE SEQUENCE [LARGE SCALE GENOMIC DNA]</scope>
    <source>
        <strain evidence="7 8">DSM 42059</strain>
    </source>
</reference>
<sequence length="415" mass="43557">MSTGLAVAGMRRAHCADAAVEGQASTKCLTLAWVIAIATSMPWSGPAAAEGGAAALLKFSLLALAALLAYAGRKRTAWPRSVKALLVYCAIAAAGGLLGPDFDVSFVRSARFSGLLVVSAWVIAGMDSRRLLVIYARVGTVFVGVSLLAMLLGFNPLRSGRLYGFLPPTHPNNVGAIAGLALITLFVPWARGDKLARWQGVSLLLLTAGVIVSGSRTSILATAFGLCVALVQRSTRGRGVPVLYCCVLLITLNSLLGNPLHSLYIRESARGTEFVDITFTGRSERWETAIEVERTVPQTLFGKGMAVKSVPSPHAFTAAEPLDGSWVSAFVQAGLLGFAALLVGFVLFLTAGRGKLRRLRDPVLLGVVGFVVPHSIFESSLNDVSVVLPALVALGATRPSTRADDALAPSVPRLA</sequence>
<dbReference type="Pfam" id="PF04932">
    <property type="entry name" value="Wzy_C"/>
    <property type="match status" value="1"/>
</dbReference>
<feature type="transmembrane region" description="Helical" evidence="5">
    <location>
        <begin position="131"/>
        <end position="154"/>
    </location>
</feature>
<dbReference type="GO" id="GO:0016020">
    <property type="term" value="C:membrane"/>
    <property type="evidence" value="ECO:0007669"/>
    <property type="project" value="UniProtKB-SubCell"/>
</dbReference>
<keyword evidence="3 5" id="KW-1133">Transmembrane helix</keyword>
<protein>
    <submittedName>
        <fullName evidence="7">O-antigen ligase-like membrane protein</fullName>
    </submittedName>
</protein>
<evidence type="ECO:0000256" key="1">
    <source>
        <dbReference type="ARBA" id="ARBA00004141"/>
    </source>
</evidence>